<keyword evidence="7" id="KW-0802">TPR repeat</keyword>
<proteinExistence type="inferred from homology"/>
<evidence type="ECO:0000256" key="4">
    <source>
        <dbReference type="ARBA" id="ARBA00022892"/>
    </source>
</evidence>
<evidence type="ECO:0000256" key="7">
    <source>
        <dbReference type="PROSITE-ProRule" id="PRU00339"/>
    </source>
</evidence>
<comment type="subcellular location">
    <subcellularLocation>
        <location evidence="1 8">Membrane</location>
        <topology evidence="1 8">Peripheral membrane protein</topology>
    </subcellularLocation>
</comment>
<dbReference type="GO" id="GO:0031201">
    <property type="term" value="C:SNARE complex"/>
    <property type="evidence" value="ECO:0007669"/>
    <property type="project" value="TreeGrafter"/>
</dbReference>
<comment type="similarity">
    <text evidence="2 8">Belongs to the SNAP family.</text>
</comment>
<reference evidence="9" key="1">
    <citation type="submission" date="2023-08" db="EMBL/GenBank/DDBJ databases">
        <title>Reference Genome Resource for the Citrus Pathogen Phytophthora citrophthora.</title>
        <authorList>
            <person name="Moller H."/>
            <person name="Coetzee B."/>
            <person name="Rose L.J."/>
            <person name="Van Niekerk J.M."/>
        </authorList>
    </citation>
    <scope>NUCLEOTIDE SEQUENCE</scope>
    <source>
        <strain evidence="9">STE-U-9442</strain>
    </source>
</reference>
<gene>
    <name evidence="9" type="ORF">P3T76_011441</name>
</gene>
<dbReference type="EMBL" id="JASMQC010000026">
    <property type="protein sequence ID" value="KAK1934238.1"/>
    <property type="molecule type" value="Genomic_DNA"/>
</dbReference>
<dbReference type="FunFam" id="1.25.40.10:FF:000049">
    <property type="entry name" value="Alpha-soluble NSF attachment protein-like"/>
    <property type="match status" value="1"/>
</dbReference>
<dbReference type="Proteomes" id="UP001259832">
    <property type="component" value="Unassembled WGS sequence"/>
</dbReference>
<dbReference type="InterPro" id="IPR011990">
    <property type="entry name" value="TPR-like_helical_dom_sf"/>
</dbReference>
<evidence type="ECO:0000313" key="10">
    <source>
        <dbReference type="Proteomes" id="UP001259832"/>
    </source>
</evidence>
<dbReference type="GO" id="GO:0005483">
    <property type="term" value="F:soluble NSF attachment protein activity"/>
    <property type="evidence" value="ECO:0007669"/>
    <property type="project" value="UniProtKB-ARBA"/>
</dbReference>
<keyword evidence="3 8" id="KW-0813">Transport</keyword>
<accession>A0AAD9LF11</accession>
<dbReference type="InterPro" id="IPR000744">
    <property type="entry name" value="NSF_attach"/>
</dbReference>
<keyword evidence="10" id="KW-1185">Reference proteome</keyword>
<dbReference type="Pfam" id="PF14938">
    <property type="entry name" value="SNAP"/>
    <property type="match status" value="1"/>
</dbReference>
<evidence type="ECO:0000256" key="8">
    <source>
        <dbReference type="RuleBase" id="RU367013"/>
    </source>
</evidence>
<dbReference type="PANTHER" id="PTHR13768:SF8">
    <property type="entry name" value="ALPHA-SOLUBLE NSF ATTACHMENT PROTEIN"/>
    <property type="match status" value="1"/>
</dbReference>
<keyword evidence="6 8" id="KW-0472">Membrane</keyword>
<dbReference type="SMART" id="SM00028">
    <property type="entry name" value="TPR"/>
    <property type="match status" value="2"/>
</dbReference>
<dbReference type="PRINTS" id="PR00448">
    <property type="entry name" value="NSFATTACHMNT"/>
</dbReference>
<comment type="function">
    <text evidence="8">Required for vesicular transport between the endoplasmic reticulum and the Golgi apparatus.</text>
</comment>
<dbReference type="Gene3D" id="1.25.40.10">
    <property type="entry name" value="Tetratricopeptide repeat domain"/>
    <property type="match status" value="1"/>
</dbReference>
<dbReference type="SUPFAM" id="SSF48452">
    <property type="entry name" value="TPR-like"/>
    <property type="match status" value="1"/>
</dbReference>
<dbReference type="InterPro" id="IPR019734">
    <property type="entry name" value="TPR_rpt"/>
</dbReference>
<name>A0AAD9LF11_9STRA</name>
<dbReference type="PROSITE" id="PS50005">
    <property type="entry name" value="TPR"/>
    <property type="match status" value="1"/>
</dbReference>
<evidence type="ECO:0000256" key="1">
    <source>
        <dbReference type="ARBA" id="ARBA00004170"/>
    </source>
</evidence>
<keyword evidence="4 8" id="KW-0931">ER-Golgi transport</keyword>
<protein>
    <submittedName>
        <fullName evidence="9">Alpha-soluble NSF attachment protein</fullName>
    </submittedName>
</protein>
<dbReference type="GO" id="GO:0005774">
    <property type="term" value="C:vacuolar membrane"/>
    <property type="evidence" value="ECO:0007669"/>
    <property type="project" value="TreeGrafter"/>
</dbReference>
<organism evidence="9 10">
    <name type="scientific">Phytophthora citrophthora</name>
    <dbReference type="NCBI Taxonomy" id="4793"/>
    <lineage>
        <taxon>Eukaryota</taxon>
        <taxon>Sar</taxon>
        <taxon>Stramenopiles</taxon>
        <taxon>Oomycota</taxon>
        <taxon>Peronosporomycetes</taxon>
        <taxon>Peronosporales</taxon>
        <taxon>Peronosporaceae</taxon>
        <taxon>Phytophthora</taxon>
    </lineage>
</organism>
<dbReference type="GO" id="GO:0035494">
    <property type="term" value="P:SNARE complex disassembly"/>
    <property type="evidence" value="ECO:0007669"/>
    <property type="project" value="TreeGrafter"/>
</dbReference>
<dbReference type="GO" id="GO:0006886">
    <property type="term" value="P:intracellular protein transport"/>
    <property type="evidence" value="ECO:0007669"/>
    <property type="project" value="UniProtKB-UniRule"/>
</dbReference>
<evidence type="ECO:0000256" key="5">
    <source>
        <dbReference type="ARBA" id="ARBA00022927"/>
    </source>
</evidence>
<dbReference type="CDD" id="cd15832">
    <property type="entry name" value="SNAP"/>
    <property type="match status" value="1"/>
</dbReference>
<dbReference type="GO" id="GO:0019905">
    <property type="term" value="F:syntaxin binding"/>
    <property type="evidence" value="ECO:0007669"/>
    <property type="project" value="TreeGrafter"/>
</dbReference>
<evidence type="ECO:0000256" key="6">
    <source>
        <dbReference type="ARBA" id="ARBA00023136"/>
    </source>
</evidence>
<evidence type="ECO:0000313" key="9">
    <source>
        <dbReference type="EMBL" id="KAK1934238.1"/>
    </source>
</evidence>
<sequence length="302" mass="33786">MSKKAVAVAMSAEAKANEYIAQGEKALKKTSFFSFGSSSQRNEDASDLFEKAGNQFKIAKNWQKAAEAYEKCARCQSRMNESSRAAQFYQQAAEALAKVNPMDAMVHFKTAISMLCDAGRFSNAAKLQKQIGEIYEQQDNKEEALEAYRQAADYFSGENQSSSANNMMLKVAQFSAELEKYDAALEIYESIAKTSMESNLLKFNAKNHLLNAGICALATKDMVLVQMKWEEFQDIDYTFGDSREGKFLQAMNQSYEAFNADAFADAVFQFDTISKIEPWKITLLLRIKEGIVGEVDVAQDLT</sequence>
<feature type="repeat" description="TPR" evidence="7">
    <location>
        <begin position="125"/>
        <end position="158"/>
    </location>
</feature>
<evidence type="ECO:0000256" key="2">
    <source>
        <dbReference type="ARBA" id="ARBA00010050"/>
    </source>
</evidence>
<dbReference type="PANTHER" id="PTHR13768">
    <property type="entry name" value="SOLUBLE NSF ATTACHMENT PROTEIN SNAP"/>
    <property type="match status" value="1"/>
</dbReference>
<evidence type="ECO:0000256" key="3">
    <source>
        <dbReference type="ARBA" id="ARBA00022448"/>
    </source>
</evidence>
<comment type="caution">
    <text evidence="9">The sequence shown here is derived from an EMBL/GenBank/DDBJ whole genome shotgun (WGS) entry which is preliminary data.</text>
</comment>
<dbReference type="AlphaFoldDB" id="A0AAD9LF11"/>
<keyword evidence="5 8" id="KW-0653">Protein transport</keyword>